<accession>A0A518AQM7</accession>
<dbReference type="Pfam" id="PF07596">
    <property type="entry name" value="SBP_bac_10"/>
    <property type="match status" value="1"/>
</dbReference>
<dbReference type="Pfam" id="PF07963">
    <property type="entry name" value="N_methyl"/>
    <property type="match status" value="1"/>
</dbReference>
<dbReference type="Proteomes" id="UP000315750">
    <property type="component" value="Chromosome"/>
</dbReference>
<dbReference type="InterPro" id="IPR012902">
    <property type="entry name" value="N_methyl_site"/>
</dbReference>
<dbReference type="NCBIfam" id="TIGR02532">
    <property type="entry name" value="IV_pilin_GFxxxE"/>
    <property type="match status" value="1"/>
</dbReference>
<protein>
    <submittedName>
        <fullName evidence="4">Putative major pilin subunit</fullName>
    </submittedName>
</protein>
<keyword evidence="5" id="KW-1185">Reference proteome</keyword>
<dbReference type="InterPro" id="IPR027558">
    <property type="entry name" value="Pre_pil_HX9DG_C"/>
</dbReference>
<dbReference type="OrthoDB" id="255848at2"/>
<feature type="transmembrane region" description="Helical" evidence="2">
    <location>
        <begin position="21"/>
        <end position="45"/>
    </location>
</feature>
<proteinExistence type="predicted"/>
<dbReference type="SUPFAM" id="SSF54523">
    <property type="entry name" value="Pili subunits"/>
    <property type="match status" value="1"/>
</dbReference>
<reference evidence="4 5" key="1">
    <citation type="submission" date="2019-02" db="EMBL/GenBank/DDBJ databases">
        <title>Deep-cultivation of Planctomycetes and their phenomic and genomic characterization uncovers novel biology.</title>
        <authorList>
            <person name="Wiegand S."/>
            <person name="Jogler M."/>
            <person name="Boedeker C."/>
            <person name="Pinto D."/>
            <person name="Vollmers J."/>
            <person name="Rivas-Marin E."/>
            <person name="Kohn T."/>
            <person name="Peeters S.H."/>
            <person name="Heuer A."/>
            <person name="Rast P."/>
            <person name="Oberbeckmann S."/>
            <person name="Bunk B."/>
            <person name="Jeske O."/>
            <person name="Meyerdierks A."/>
            <person name="Storesund J.E."/>
            <person name="Kallscheuer N."/>
            <person name="Luecker S."/>
            <person name="Lage O.M."/>
            <person name="Pohl T."/>
            <person name="Merkel B.J."/>
            <person name="Hornburger P."/>
            <person name="Mueller R.-W."/>
            <person name="Bruemmer F."/>
            <person name="Labrenz M."/>
            <person name="Spormann A.M."/>
            <person name="Op den Camp H."/>
            <person name="Overmann J."/>
            <person name="Amann R."/>
            <person name="Jetten M.S.M."/>
            <person name="Mascher T."/>
            <person name="Medema M.H."/>
            <person name="Devos D.P."/>
            <person name="Kaster A.-K."/>
            <person name="Ovreas L."/>
            <person name="Rohde M."/>
            <person name="Galperin M.Y."/>
            <person name="Jogler C."/>
        </authorList>
    </citation>
    <scope>NUCLEOTIDE SEQUENCE [LARGE SCALE GENOMIC DNA]</scope>
    <source>
        <strain evidence="4 5">Pan181</strain>
    </source>
</reference>
<keyword evidence="2" id="KW-1133">Transmembrane helix</keyword>
<dbReference type="PANTHER" id="PTHR30093">
    <property type="entry name" value="GENERAL SECRETION PATHWAY PROTEIN G"/>
    <property type="match status" value="1"/>
</dbReference>
<dbReference type="NCBIfam" id="TIGR04294">
    <property type="entry name" value="pre_pil_HX9DG"/>
    <property type="match status" value="1"/>
</dbReference>
<dbReference type="RefSeq" id="WP_145247905.1">
    <property type="nucleotide sequence ID" value="NZ_CP036278.1"/>
</dbReference>
<dbReference type="EMBL" id="CP036278">
    <property type="protein sequence ID" value="QDU57030.1"/>
    <property type="molecule type" value="Genomic_DNA"/>
</dbReference>
<keyword evidence="2" id="KW-0472">Membrane</keyword>
<dbReference type="KEGG" id="amuc:Pan181_32440"/>
<sequence length="360" mass="39771">MTDPHFTKSACVRVIQKRRPGFTLVELLVVIAIIGILVALLLPAVQSAREAARRTQCVNQLKQVGIAFHNHHDTHGFFPSGGWGWFWVGFPEQGYGKSQSGGWLYSLLPYIEQSTLHDLGSGAPATDIRSYAKQRVQLPFDGMVCPSRRTTNVYDFQSSSASYRFCSRPIERASKTDYACNGGNIRTTELSDAIGGGPNENGGGLLATEAKDTPSYRITSEGDRKENWNGICFYRSEVKMRQITDGTSNTYMVGEKWMYVENYENGLDDGDNEPAFVGNNNDTIRMTYYDANDPVRYRLQSDTEDPKASNGQSHGRRKFGGPHSGGFNMTMCDGSVTFIQLDVDPQIHAGSGSRNGGEVN</sequence>
<evidence type="ECO:0000256" key="2">
    <source>
        <dbReference type="SAM" id="Phobius"/>
    </source>
</evidence>
<name>A0A518AQM7_9BACT</name>
<gene>
    <name evidence="4" type="ORF">Pan181_32440</name>
</gene>
<evidence type="ECO:0000313" key="4">
    <source>
        <dbReference type="EMBL" id="QDU57030.1"/>
    </source>
</evidence>
<dbReference type="PANTHER" id="PTHR30093:SF2">
    <property type="entry name" value="TYPE II SECRETION SYSTEM PROTEIN H"/>
    <property type="match status" value="1"/>
</dbReference>
<dbReference type="AlphaFoldDB" id="A0A518AQM7"/>
<dbReference type="Gene3D" id="3.30.700.10">
    <property type="entry name" value="Glycoprotein, Type 4 Pilin"/>
    <property type="match status" value="1"/>
</dbReference>
<feature type="domain" description="DUF1559" evidence="3">
    <location>
        <begin position="46"/>
        <end position="346"/>
    </location>
</feature>
<evidence type="ECO:0000259" key="3">
    <source>
        <dbReference type="Pfam" id="PF07596"/>
    </source>
</evidence>
<feature type="region of interest" description="Disordered" evidence="1">
    <location>
        <begin position="300"/>
        <end position="324"/>
    </location>
</feature>
<organism evidence="4 5">
    <name type="scientific">Aeoliella mucimassa</name>
    <dbReference type="NCBI Taxonomy" id="2527972"/>
    <lineage>
        <taxon>Bacteria</taxon>
        <taxon>Pseudomonadati</taxon>
        <taxon>Planctomycetota</taxon>
        <taxon>Planctomycetia</taxon>
        <taxon>Pirellulales</taxon>
        <taxon>Lacipirellulaceae</taxon>
        <taxon>Aeoliella</taxon>
    </lineage>
</organism>
<dbReference type="InterPro" id="IPR011453">
    <property type="entry name" value="DUF1559"/>
</dbReference>
<evidence type="ECO:0000313" key="5">
    <source>
        <dbReference type="Proteomes" id="UP000315750"/>
    </source>
</evidence>
<dbReference type="InterPro" id="IPR045584">
    <property type="entry name" value="Pilin-like"/>
</dbReference>
<keyword evidence="2" id="KW-0812">Transmembrane</keyword>
<evidence type="ECO:0000256" key="1">
    <source>
        <dbReference type="SAM" id="MobiDB-lite"/>
    </source>
</evidence>